<evidence type="ECO:0000313" key="2">
    <source>
        <dbReference type="EMBL" id="KAG0146552.1"/>
    </source>
</evidence>
<comment type="caution">
    <text evidence="2">The sequence shown here is derived from an EMBL/GenBank/DDBJ whole genome shotgun (WGS) entry which is preliminary data.</text>
</comment>
<feature type="region of interest" description="Disordered" evidence="1">
    <location>
        <begin position="1"/>
        <end position="33"/>
    </location>
</feature>
<gene>
    <name evidence="2" type="ORF">CROQUDRAFT_92521</name>
</gene>
<accession>A0A9P6NLV6</accession>
<proteinExistence type="predicted"/>
<feature type="region of interest" description="Disordered" evidence="1">
    <location>
        <begin position="50"/>
        <end position="110"/>
    </location>
</feature>
<name>A0A9P6NLV6_9BASI</name>
<feature type="compositionally biased region" description="Polar residues" evidence="1">
    <location>
        <begin position="86"/>
        <end position="96"/>
    </location>
</feature>
<feature type="compositionally biased region" description="Low complexity" evidence="1">
    <location>
        <begin position="1"/>
        <end position="12"/>
    </location>
</feature>
<feature type="compositionally biased region" description="Low complexity" evidence="1">
    <location>
        <begin position="74"/>
        <end position="85"/>
    </location>
</feature>
<organism evidence="2 3">
    <name type="scientific">Cronartium quercuum f. sp. fusiforme G11</name>
    <dbReference type="NCBI Taxonomy" id="708437"/>
    <lineage>
        <taxon>Eukaryota</taxon>
        <taxon>Fungi</taxon>
        <taxon>Dikarya</taxon>
        <taxon>Basidiomycota</taxon>
        <taxon>Pucciniomycotina</taxon>
        <taxon>Pucciniomycetes</taxon>
        <taxon>Pucciniales</taxon>
        <taxon>Coleosporiaceae</taxon>
        <taxon>Cronartium</taxon>
    </lineage>
</organism>
<dbReference type="EMBL" id="MU167259">
    <property type="protein sequence ID" value="KAG0146552.1"/>
    <property type="molecule type" value="Genomic_DNA"/>
</dbReference>
<feature type="compositionally biased region" description="Polar residues" evidence="1">
    <location>
        <begin position="13"/>
        <end position="33"/>
    </location>
</feature>
<evidence type="ECO:0000256" key="1">
    <source>
        <dbReference type="SAM" id="MobiDB-lite"/>
    </source>
</evidence>
<dbReference type="AlphaFoldDB" id="A0A9P6NLV6"/>
<reference evidence="2" key="1">
    <citation type="submission" date="2013-11" db="EMBL/GenBank/DDBJ databases">
        <title>Genome sequence of the fusiform rust pathogen reveals effectors for host alternation and coevolution with pine.</title>
        <authorList>
            <consortium name="DOE Joint Genome Institute"/>
            <person name="Smith K."/>
            <person name="Pendleton A."/>
            <person name="Kubisiak T."/>
            <person name="Anderson C."/>
            <person name="Salamov A."/>
            <person name="Aerts A."/>
            <person name="Riley R."/>
            <person name="Clum A."/>
            <person name="Lindquist E."/>
            <person name="Ence D."/>
            <person name="Campbell M."/>
            <person name="Kronenberg Z."/>
            <person name="Feau N."/>
            <person name="Dhillon B."/>
            <person name="Hamelin R."/>
            <person name="Burleigh J."/>
            <person name="Smith J."/>
            <person name="Yandell M."/>
            <person name="Nelson C."/>
            <person name="Grigoriev I."/>
            <person name="Davis J."/>
        </authorList>
    </citation>
    <scope>NUCLEOTIDE SEQUENCE</scope>
    <source>
        <strain evidence="2">G11</strain>
    </source>
</reference>
<sequence length="154" mass="17161">MNNNNNNNNNNNKTLYDYQSTQEQSNHPNPSSLTYDQIFKKVSFALAESIASSPKPSTPENHLRDYLALRQRPSVSSTSVTNSSNFHQPRSSSHSSKPNRPRVHFSPEPTTSSYIPLNSCITSSNSNSDGEVIFPSTLYKLGFETTSLSKNVLF</sequence>
<dbReference type="Proteomes" id="UP000886653">
    <property type="component" value="Unassembled WGS sequence"/>
</dbReference>
<feature type="compositionally biased region" description="Polar residues" evidence="1">
    <location>
        <begin position="50"/>
        <end position="60"/>
    </location>
</feature>
<evidence type="ECO:0000313" key="3">
    <source>
        <dbReference type="Proteomes" id="UP000886653"/>
    </source>
</evidence>
<protein>
    <submittedName>
        <fullName evidence="2">Uncharacterized protein</fullName>
    </submittedName>
</protein>
<keyword evidence="3" id="KW-1185">Reference proteome</keyword>